<dbReference type="EMBL" id="JAENHO010000004">
    <property type="protein sequence ID" value="MBL7255588.1"/>
    <property type="molecule type" value="Genomic_DNA"/>
</dbReference>
<evidence type="ECO:0000313" key="2">
    <source>
        <dbReference type="EMBL" id="MBL7255588.1"/>
    </source>
</evidence>
<reference evidence="2 3" key="1">
    <citation type="submission" date="2021-01" db="EMBL/GenBank/DDBJ databases">
        <title>Actinoplanes sp. nov. LDG1-01 isolated from lichen.</title>
        <authorList>
            <person name="Saeng-In P."/>
            <person name="Phongsopitanun W."/>
            <person name="Kanchanasin P."/>
            <person name="Yuki M."/>
            <person name="Kudo T."/>
            <person name="Ohkuma M."/>
            <person name="Tanasupawat S."/>
        </authorList>
    </citation>
    <scope>NUCLEOTIDE SEQUENCE [LARGE SCALE GENOMIC DNA]</scope>
    <source>
        <strain evidence="2 3">LDG1-01</strain>
    </source>
</reference>
<evidence type="ECO:0000256" key="1">
    <source>
        <dbReference type="SAM" id="MobiDB-lite"/>
    </source>
</evidence>
<evidence type="ECO:0008006" key="4">
    <source>
        <dbReference type="Google" id="ProtNLM"/>
    </source>
</evidence>
<organism evidence="2 3">
    <name type="scientific">Paractinoplanes lichenicola</name>
    <dbReference type="NCBI Taxonomy" id="2802976"/>
    <lineage>
        <taxon>Bacteria</taxon>
        <taxon>Bacillati</taxon>
        <taxon>Actinomycetota</taxon>
        <taxon>Actinomycetes</taxon>
        <taxon>Micromonosporales</taxon>
        <taxon>Micromonosporaceae</taxon>
        <taxon>Paractinoplanes</taxon>
    </lineage>
</organism>
<name>A0ABS1VLR3_9ACTN</name>
<sequence>MSTSRRSLTHPPTDFGSCLEFVVVGWEVLVHSPDRIHPLLTWVHGFGRARPSRVEGTGAYGAGLADRLRVAQVKVIEIDRPRRNIRRSPGKSDPIDAATVEAAKTALAADRTGTPKHRDGRVEAIAP</sequence>
<protein>
    <recommendedName>
        <fullName evidence="4">Transposase</fullName>
    </recommendedName>
</protein>
<keyword evidence="3" id="KW-1185">Reference proteome</keyword>
<dbReference type="RefSeq" id="WP_202992095.1">
    <property type="nucleotide sequence ID" value="NZ_JAENHO010000004.1"/>
</dbReference>
<comment type="caution">
    <text evidence="2">The sequence shown here is derived from an EMBL/GenBank/DDBJ whole genome shotgun (WGS) entry which is preliminary data.</text>
</comment>
<dbReference type="Proteomes" id="UP000598996">
    <property type="component" value="Unassembled WGS sequence"/>
</dbReference>
<gene>
    <name evidence="2" type="ORF">JKJ07_14880</name>
</gene>
<accession>A0ABS1VLR3</accession>
<feature type="region of interest" description="Disordered" evidence="1">
    <location>
        <begin position="107"/>
        <end position="127"/>
    </location>
</feature>
<proteinExistence type="predicted"/>
<evidence type="ECO:0000313" key="3">
    <source>
        <dbReference type="Proteomes" id="UP000598996"/>
    </source>
</evidence>
<feature type="compositionally biased region" description="Basic and acidic residues" evidence="1">
    <location>
        <begin position="116"/>
        <end position="127"/>
    </location>
</feature>